<dbReference type="CDD" id="cd05918">
    <property type="entry name" value="A_NRPS_SidN3_like"/>
    <property type="match status" value="4"/>
</dbReference>
<reference evidence="7 8" key="1">
    <citation type="submission" date="2015-10" db="EMBL/GenBank/DDBJ databases">
        <title>Genome sequencing of Penicillium freii.</title>
        <authorList>
            <person name="Nguyen H.D."/>
            <person name="Visagie C.M."/>
            <person name="Seifert K.A."/>
        </authorList>
    </citation>
    <scope>NUCLEOTIDE SEQUENCE [LARGE SCALE GENOMIC DNA]</scope>
    <source>
        <strain evidence="7 8">DAOM 242723</strain>
    </source>
</reference>
<dbReference type="GO" id="GO:0031177">
    <property type="term" value="F:phosphopantetheine binding"/>
    <property type="evidence" value="ECO:0007669"/>
    <property type="project" value="InterPro"/>
</dbReference>
<dbReference type="Gene3D" id="3.30.300.30">
    <property type="match status" value="4"/>
</dbReference>
<dbReference type="EMBL" id="LLXE01000164">
    <property type="protein sequence ID" value="KUM60690.1"/>
    <property type="molecule type" value="Genomic_DNA"/>
</dbReference>
<dbReference type="InterPro" id="IPR023213">
    <property type="entry name" value="CAT-like_dom_sf"/>
</dbReference>
<keyword evidence="3" id="KW-0436">Ligase</keyword>
<feature type="region of interest" description="Disordered" evidence="5">
    <location>
        <begin position="3791"/>
        <end position="3822"/>
    </location>
</feature>
<keyword evidence="1" id="KW-0596">Phosphopantetheine</keyword>
<dbReference type="PANTHER" id="PTHR45527:SF16">
    <property type="entry name" value="NONRIBOSOMAL PEPTIDE SYNTHASE ATNA-RELATED"/>
    <property type="match status" value="1"/>
</dbReference>
<dbReference type="InterPro" id="IPR001242">
    <property type="entry name" value="Condensation_dom"/>
</dbReference>
<dbReference type="InterPro" id="IPR020806">
    <property type="entry name" value="PKS_PP-bd"/>
</dbReference>
<dbReference type="InterPro" id="IPR009081">
    <property type="entry name" value="PP-bd_ACP"/>
</dbReference>
<dbReference type="Pfam" id="PF00550">
    <property type="entry name" value="PP-binding"/>
    <property type="match status" value="4"/>
</dbReference>
<keyword evidence="2" id="KW-0597">Phosphoprotein</keyword>
<dbReference type="InterPro" id="IPR042099">
    <property type="entry name" value="ANL_N_sf"/>
</dbReference>
<accession>A0A101MHL0</accession>
<dbReference type="FunFam" id="3.30.300.30:FF:000015">
    <property type="entry name" value="Nonribosomal peptide synthase SidD"/>
    <property type="match status" value="4"/>
</dbReference>
<dbReference type="PROSITE" id="PS00455">
    <property type="entry name" value="AMP_BINDING"/>
    <property type="match status" value="3"/>
</dbReference>
<dbReference type="SUPFAM" id="SSF52777">
    <property type="entry name" value="CoA-dependent acyltransferases"/>
    <property type="match status" value="8"/>
</dbReference>
<feature type="domain" description="Carrier" evidence="6">
    <location>
        <begin position="1630"/>
        <end position="1707"/>
    </location>
</feature>
<dbReference type="InterPro" id="IPR006162">
    <property type="entry name" value="Ppantetheine_attach_site"/>
</dbReference>
<dbReference type="Gene3D" id="3.40.50.12780">
    <property type="entry name" value="N-terminal domain of ligase-like"/>
    <property type="match status" value="4"/>
</dbReference>
<organism evidence="7 8">
    <name type="scientific">Penicillium freii</name>
    <dbReference type="NCBI Taxonomy" id="48697"/>
    <lineage>
        <taxon>Eukaryota</taxon>
        <taxon>Fungi</taxon>
        <taxon>Dikarya</taxon>
        <taxon>Ascomycota</taxon>
        <taxon>Pezizomycotina</taxon>
        <taxon>Eurotiomycetes</taxon>
        <taxon>Eurotiomycetidae</taxon>
        <taxon>Eurotiales</taxon>
        <taxon>Aspergillaceae</taxon>
        <taxon>Penicillium</taxon>
    </lineage>
</organism>
<feature type="domain" description="Carrier" evidence="6">
    <location>
        <begin position="3829"/>
        <end position="3903"/>
    </location>
</feature>
<dbReference type="GO" id="GO:0016874">
    <property type="term" value="F:ligase activity"/>
    <property type="evidence" value="ECO:0007669"/>
    <property type="project" value="UniProtKB-KW"/>
</dbReference>
<dbReference type="CDD" id="cd19545">
    <property type="entry name" value="FUM14_C_NRPS-like"/>
    <property type="match status" value="2"/>
</dbReference>
<dbReference type="SUPFAM" id="SSF47336">
    <property type="entry name" value="ACP-like"/>
    <property type="match status" value="4"/>
</dbReference>
<dbReference type="PROSITE" id="PS00012">
    <property type="entry name" value="PHOSPHOPANTETHEINE"/>
    <property type="match status" value="1"/>
</dbReference>
<dbReference type="InterPro" id="IPR020845">
    <property type="entry name" value="AMP-binding_CS"/>
</dbReference>
<dbReference type="InterPro" id="IPR010071">
    <property type="entry name" value="AA_adenyl_dom"/>
</dbReference>
<gene>
    <name evidence="7" type="ORF">ACN42_g6430</name>
</gene>
<feature type="domain" description="Carrier" evidence="6">
    <location>
        <begin position="2712"/>
        <end position="2791"/>
    </location>
</feature>
<dbReference type="InterPro" id="IPR045851">
    <property type="entry name" value="AMP-bd_C_sf"/>
</dbReference>
<evidence type="ECO:0000256" key="1">
    <source>
        <dbReference type="ARBA" id="ARBA00022450"/>
    </source>
</evidence>
<evidence type="ECO:0000259" key="6">
    <source>
        <dbReference type="PROSITE" id="PS50075"/>
    </source>
</evidence>
<evidence type="ECO:0000256" key="3">
    <source>
        <dbReference type="ARBA" id="ARBA00022598"/>
    </source>
</evidence>
<dbReference type="STRING" id="48697.A0A101MHL0"/>
<feature type="domain" description="Carrier" evidence="6">
    <location>
        <begin position="552"/>
        <end position="625"/>
    </location>
</feature>
<dbReference type="Gene3D" id="3.30.559.30">
    <property type="entry name" value="Nonribosomal peptide synthetase, condensation domain"/>
    <property type="match status" value="4"/>
</dbReference>
<dbReference type="FunFam" id="3.40.50.12780:FF:000014">
    <property type="entry name" value="Nonribosomal peptide synthetase 1"/>
    <property type="match status" value="1"/>
</dbReference>
<evidence type="ECO:0000313" key="8">
    <source>
        <dbReference type="Proteomes" id="UP000055045"/>
    </source>
</evidence>
<evidence type="ECO:0000313" key="7">
    <source>
        <dbReference type="EMBL" id="KUM60690.1"/>
    </source>
</evidence>
<evidence type="ECO:0000256" key="2">
    <source>
        <dbReference type="ARBA" id="ARBA00022553"/>
    </source>
</evidence>
<dbReference type="InterPro" id="IPR036736">
    <property type="entry name" value="ACP-like_sf"/>
</dbReference>
<dbReference type="GO" id="GO:0044550">
    <property type="term" value="P:secondary metabolite biosynthetic process"/>
    <property type="evidence" value="ECO:0007669"/>
    <property type="project" value="TreeGrafter"/>
</dbReference>
<proteinExistence type="inferred from homology"/>
<dbReference type="PROSITE" id="PS50075">
    <property type="entry name" value="CARRIER"/>
    <property type="match status" value="4"/>
</dbReference>
<comment type="similarity">
    <text evidence="4">Belongs to the NRP synthetase family.</text>
</comment>
<evidence type="ECO:0000256" key="4">
    <source>
        <dbReference type="ARBA" id="ARBA00029454"/>
    </source>
</evidence>
<feature type="compositionally biased region" description="Pro residues" evidence="5">
    <location>
        <begin position="3803"/>
        <end position="3816"/>
    </location>
</feature>
<dbReference type="Gene3D" id="3.30.559.10">
    <property type="entry name" value="Chloramphenicol acetyltransferase-like domain"/>
    <property type="match status" value="4"/>
</dbReference>
<dbReference type="SUPFAM" id="SSF56801">
    <property type="entry name" value="Acetyl-CoA synthetase-like"/>
    <property type="match status" value="4"/>
</dbReference>
<dbReference type="Proteomes" id="UP000055045">
    <property type="component" value="Unassembled WGS sequence"/>
</dbReference>
<protein>
    <recommendedName>
        <fullName evidence="6">Carrier domain-containing protein</fullName>
    </recommendedName>
</protein>
<dbReference type="PANTHER" id="PTHR45527">
    <property type="entry name" value="NONRIBOSOMAL PEPTIDE SYNTHETASE"/>
    <property type="match status" value="1"/>
</dbReference>
<dbReference type="GO" id="GO:0043041">
    <property type="term" value="P:amino acid activation for nonribosomal peptide biosynthetic process"/>
    <property type="evidence" value="ECO:0007669"/>
    <property type="project" value="TreeGrafter"/>
</dbReference>
<dbReference type="NCBIfam" id="TIGR01733">
    <property type="entry name" value="AA-adenyl-dom"/>
    <property type="match status" value="1"/>
</dbReference>
<dbReference type="Pfam" id="PF00501">
    <property type="entry name" value="AMP-binding"/>
    <property type="match status" value="4"/>
</dbReference>
<dbReference type="Gene3D" id="1.10.1200.10">
    <property type="entry name" value="ACP-like"/>
    <property type="match status" value="4"/>
</dbReference>
<dbReference type="Pfam" id="PF00668">
    <property type="entry name" value="Condensation"/>
    <property type="match status" value="4"/>
</dbReference>
<keyword evidence="8" id="KW-1185">Reference proteome</keyword>
<dbReference type="GO" id="GO:0005737">
    <property type="term" value="C:cytoplasm"/>
    <property type="evidence" value="ECO:0007669"/>
    <property type="project" value="TreeGrafter"/>
</dbReference>
<dbReference type="SMART" id="SM00823">
    <property type="entry name" value="PKS_PP"/>
    <property type="match status" value="4"/>
</dbReference>
<dbReference type="InterPro" id="IPR000873">
    <property type="entry name" value="AMP-dep_synth/lig_dom"/>
</dbReference>
<sequence length="4470" mass="490193">MGSNSKSLAPEHLGGGILCNFDRWVTKDPTKCAIVSEDEQLTYSELDCRSRQLASNLTQHGVGLEDVVAFCFPKSVHAVIAILGILRCGAAFTALPPDAPKVRKKEILTVCKPKVVLCGEEQEGILDGLYVPIVPVGDDTYRQREPAVAFPSVSNNNAACVLFTSGSTGKQKGVVYEHGNILVASETWGAYLGIGPRSRVLQWCSFTFDVSIVETIVTLILGGCICMPTDEQRMQGTEAFVNRVNADWAFFTPSVARTLDPTCMPGLKTVVLGGEATSKEIVARWAPNRRLVNSYGPCECTVYFSFAELRDEGVDVRNVGVPCFNGYIVSPDDVNILIDGEAGTGAPATGELLIQGPTVVRGYLHDDRSAAFVCPPAWYDGVLGPDARFYLTGDIVERCEDGSIRILGRKDRQVKIRGQKVDLDEIRHHFLSSIPDLQDFVALFEGFSKTQQHRRHELVAFVVPHSMGRRVTATITPMTEGLLADLVHACEALQEIVARYMLPTLFIPLTAIPLTAHSKLDLATLRTFLASLDTAQERRFALHECEFQPLVTEDELILGDILAVQLGLAISDINSNMGFVQLGGDSIKAMSVAKELARRGKYLPAQTALLSPTIKDMAQAITPAVAASSPEVPAPFSLLSAGSTRMVRQQAAKACGVPEEGVRDAFPCTALQEGFLAVSSRDSRANVARYVFKMGQGADAHALSASWLATVSAIETLRTRFFLSPTEGLVQVIVDDGDRNLPCFENLADLLQFHNSKHFGLGGPMVRAGLVTNPQLFVLSMHHAVFDLFTLRLVLNTLKAAYTRQPLPPVLPFTIALDERRDTTSVEASEAFWKSTLEHSSVSNWPLPGPTSSLATEIEWAYCFRNLDIPSPAAREKSNTTVATYLQAAWALLLSAYQGSDDVVYAMAVSGRESDRCDALQIAGPMLATCPLRLRTSQAETVGGLLASVQRTVLEATSHAHLGVQRIARLGEDERRACTFQTILVVQPDLISTELLQDIDLHLDTELTQEEALASYACWVECIPSGGQLTLKMEYLPQAAGVDGPNVLRCLEHIFCVLIQALPEDTISTLALFPPQGLGVAHPRHEAAVSEVCQQTVHEYILNANQKYPNKQAVVGWNGEITYRELDQLSERLALRLRRLGLGIGDVVPFHTHKSIWTVVGLLAVLRVGGTIMFLDMNNPTSRNREILNQLRPYPTLMVCSPGTEQFWSADVKCTVELGADLKSDTSCALGDSLPQVPPETVAYLFFTSGTSGTPKGIEVEHRAYLTAALARLGPLERTLRSRVLQVTPFSFDVSIDDMWTTLLAGGTIIMPSEAERLNDLAGAIARYAATDVSLTPTVATLLRPDQVPSLEVLVLAGEAPNEALYNTWLSTPVHLYNAYGPTECSILTTSTRAVAGDPRNIGHVTCGRAWVTHPENPHVRMPLGAVGELLIEGPGLARGYYRNEPATLQSFVVNLPWATPGRRFYRTGDLVRANLDGSFTYLRRRDQQIKLRGVRIEVAEIEAKLLSAGAGVVHEACVDIVKLQGKEVLVSLCTVRGDSAQSLQTRWHVLIAPALQILRARLPRYMMPTLFIPLPALPATVTGKRDRQKLRSIVCNIPADELRSYTASHISRQASSHNQKSDPDWELATPELTLAQALWIEALGLGADSKIQMNPLSNFFDHGGDSVVAMRLVALCRSRCRRQIGVADIYKRPTLMDLAFALRESTDTVSRKPSSPATAPFSMLGPWRQHNAVLAAIHKQLADVEIEDVYPCTAFQEGVMALSTQQQGSYVAKYQFALASADLDAGRLRHSLRQVVAANPILRTRIIYVDGFGYFQAVLAASDLMDPLTEAHGVIVRPWEQGSPLVQFSLAATGPQPELWSYASHAVFDAITWDLFLAQLNAAYRSKLQPNMIVPYAVFVHARARAGQEDDAEFHDFWIQTLGDAEHTRVFPDSRQDRVEATQFFEVDMDMDVGNASRGTSDATQLHAAWALTLSAFSTSEDVVFGSVMSERFLGIQDGDRIMGPCIATVPVRSRLDQVRGCDLHTWLCGEQRHLMQVLSHAQIGPAQIERLAPRALQFDTVIQIIAPLSEQRDDDLVRLVASGPAYDNSAGYFTSPLVLEMKPSKGKLSIEAIFNATVVPPHLVSNMVHTLFHITKQLRSAGTGATLADIKIYSPYHRDQIATWNSFAPPHAQSTAPQLISHWAQSAPTKIAIEAWDGVLTYSEIVKYASALALYIQSNFVLSPAEETIAICFSRSRWVPVVMLAVQQLKRAYLALEPSHPTQRLLQLVQQAGAKLILADAKQSDRFASLSEVLTVDRQLQDRLLAVHEDTRSADIANVQPSDPAVVVYTSGSTGLPKAILLEQRALSSAIGFYGLRMDFGPTTRTLQNAAFAFDIHACETFFTLVHGGCLVIADAGNDLAHLGATIREHDINWLFMTPSTMHLLPHPDKIPSVKTLMMIGEAPTRSVVEKWVDPTKIHLINAYGPAENTLFSTMYSFRAKHEDPTTIGLPVGCTAWVVSPHDINVLLPVGCAGELLLQGPQLAREYLSQPDETARRFVRAPRWTTDFDVDGGNDVRFYKTGDMVRQEADGMLHFIGRMDSQAKLNGQRFELAEVEHYISFFLHGVRVVAEIIEPQGGAPTLAVFIEDLDRSVILSKEDLTSKLHACLPSFMVPSLFVRVHELPQTSSKKLDRKALKAMGSSQTFQELKAMAPAFANAQPPSITTVMKSQPRTPTERVLQRLWKNVLALPKSDIGVDENFFELGGNSIQAIRLATLISAECRQPIRIPTSAIFQNPHLKDMAVLLESQGLQCSISCPTVAAATISPDLLDYCATSLAIPQASIQDIYPCTPLQERMLAASAVSPNAYVAEHVWAVPLDINVKRFKDAWRQTIDAFDILRTEFVSTPAHGTLQVVVRPPATSAGPGVFEDAEPHSGQILSSLRLISLDDGMERRWKLVWRVHHALFDEWTLPMVQQTVSGFYYDSKVPSLVQFKHFINYLESSDSDTSWGAHSTYWTDYLQDIVVTPFPNPDAKPLDSPSQPHRRLKLSTSLHAAHSMTASTIARAAWALVLSQYTNSDTVLFGATLSGRNTSLIGIESVCGPTIATVPVRVKIPRGQNIPIPAFLQTLQAEAVQMMPHEHHVPDVEDVRRLCDFQNILSVVQSSSSEDVDPLLQSIDDDSTTSTYHTIPLCIEYSLSGENSMLQTIFDSNAISSVQMMRILQQIDHVAQQLQRLGPEATVDDIEYLSTSDKQELESWNEIRPEPVSDFIDHVIAREAARRGHAQAVCAHDGDLTYARFEELAQRLADLLHKEHGIGPGDVIPLCFQKSLWAMIAMVGVLKTGAAFVPTDPAQPAGRLREIVYQIQPRVMLVSEETADIDFATNATRIVLNEHALKCVTQYQTTRRTPPQRSPSDLAYIIFTSGSTGKPKGVMITHESYRTGAQPRRARLARDENARVIQFATFSFDTSIEDSLTTWTYGACVCVPSEWERLNDLEGAMNRMGVTCAHITPSLADALNPANVPTLRQLHFGGEKMTPRALRRWASIGGPVDVRNVYGPTESSITTSATVRLGPEDSPSNIGFPIGCNLWITDAQDHDRLMPIGCVGELLIEGHLLAKGYLNNPEKTAEVFITNPVWADSSNSSTTRRFYKTGDLARYADDGTVVCLGRKDAQVNLNGYRIETGDVEANLRNLLDERVHDLAVEVVIPEKNNPTATPLLVAFLSMTVSSSGLQDTSSNIEDTPQAKLNLARVLREARLPERLHTVLPSYMVPTAFIPLTCMPQSIARKTDRGALQRLVSHLATQELRSFVEGSGDEGDDMESSPPPPPPPPSPPLTPTAALHASSRTKADPILLLQELFATVVGLGREYVNMDQSFIRLGGDSIHALRFVAAARRNGFTAMTVAETLRASTLQDLASLYDPESFELVSSPAQAPVESKTVLHSFVGVDIPSSEIEATQPATGFQRLAFEVSLLPQRGYMNSFSFTFHGSVHLHRLEHAIERVVARHGILRTVFVESQDPQAGLLQVVLRHRLSDKPRLVMIESDDVTSIMPDTGYGKPLVRFSLHQGPPTKLILCISHALYDAVGIDTLCHDLSIAYQGTPFACVPAPQFYTFVAAMPRRNESREFWKHLLRGSRKTEIREALCSSGSTTMKGVEDSEIKVRMRCPPPPSSGSARPRSHQYTFATYLKAAWALVLAHNSSGSSASDSTQKFDVVFGHGVTTRSIVPSSSTDLIVGPCLDIIPVRVTVPAATSDAPTAGALLHSIHSQHLSGLPHHAYGLSDIVRDCTNWLSGASSDAKASVNCISTVLAHHGIEERPPTIQLQNEVAAQGAVKARLFGGWDLWVVSTVLSESQDGSSEVEILMIYCADTLDEERAAERQFNLAGVDASSIRKYISSAWKKYHVPRMNGSDNSLNIFVLILSLTLSALVKAAAAKIGKPHPAEEKRTKVTGRKAAVSGLKSGHFRRQSHRSSYSSCKITTTPIIRKRSLSN</sequence>
<evidence type="ECO:0000256" key="5">
    <source>
        <dbReference type="SAM" id="MobiDB-lite"/>
    </source>
</evidence>
<comment type="caution">
    <text evidence="7">The sequence shown here is derived from an EMBL/GenBank/DDBJ whole genome shotgun (WGS) entry which is preliminary data.</text>
</comment>
<name>A0A101MHL0_PENFR</name>
<dbReference type="NCBIfam" id="NF003417">
    <property type="entry name" value="PRK04813.1"/>
    <property type="match status" value="4"/>
</dbReference>